<protein>
    <recommendedName>
        <fullName evidence="3">Myb-like domain-containing protein</fullName>
    </recommendedName>
</protein>
<feature type="compositionally biased region" description="Basic and acidic residues" evidence="2">
    <location>
        <begin position="78"/>
        <end position="88"/>
    </location>
</feature>
<dbReference type="PROSITE" id="PS50090">
    <property type="entry name" value="MYB_LIKE"/>
    <property type="match status" value="1"/>
</dbReference>
<feature type="region of interest" description="Disordered" evidence="2">
    <location>
        <begin position="67"/>
        <end position="136"/>
    </location>
</feature>
<dbReference type="Proteomes" id="UP000784880">
    <property type="component" value="Unassembled WGS sequence"/>
</dbReference>
<keyword evidence="5" id="KW-1185">Reference proteome</keyword>
<feature type="domain" description="Myb-like" evidence="3">
    <location>
        <begin position="1"/>
        <end position="57"/>
    </location>
</feature>
<feature type="coiled-coil region" evidence="1">
    <location>
        <begin position="165"/>
        <end position="192"/>
    </location>
</feature>
<reference evidence="4 5" key="1">
    <citation type="submission" date="2021-06" db="EMBL/GenBank/DDBJ databases">
        <title>Bacillus sp. RD4P76, an endophyte from a halophyte.</title>
        <authorList>
            <person name="Sun J.-Q."/>
        </authorList>
    </citation>
    <scope>NUCLEOTIDE SEQUENCE [LARGE SCALE GENOMIC DNA]</scope>
    <source>
        <strain evidence="4 5">CGMCC 1.15917</strain>
    </source>
</reference>
<accession>A0ABS6JHT2</accession>
<dbReference type="EMBL" id="JAHQCS010000125">
    <property type="protein sequence ID" value="MBU9713196.1"/>
    <property type="molecule type" value="Genomic_DNA"/>
</dbReference>
<gene>
    <name evidence="4" type="ORF">KS419_15800</name>
</gene>
<dbReference type="InterPro" id="IPR001005">
    <property type="entry name" value="SANT/Myb"/>
</dbReference>
<feature type="compositionally biased region" description="Basic residues" evidence="2">
    <location>
        <begin position="68"/>
        <end position="77"/>
    </location>
</feature>
<sequence length="212" mass="24202">MPKERKDTWTKENDKTLATIVVEHLMNGSTQTKAFNEAAEKLNRTTAACGFRWNSTIRKEYENEIKEAKKKKVNKSKFHSDTVSKENAEGNEAQNSKKKKTENLGSKKSAKKNPIVKGVDRQKSATKKTPTAKTTNDINFSSSLKVKDISSFFEGLDPEMSVADVKKLMEENNQLQRENEELKEEIRSVYLILDRVRKSAKIEMDLDKKEAN</sequence>
<evidence type="ECO:0000259" key="3">
    <source>
        <dbReference type="PROSITE" id="PS50090"/>
    </source>
</evidence>
<dbReference type="PANTHER" id="PTHR41302">
    <property type="entry name" value="PRESPORE-SPECIFIC TRANSCRIPTIONAL REGULATOR RSFA-RELATED"/>
    <property type="match status" value="1"/>
</dbReference>
<dbReference type="RefSeq" id="WP_217067364.1">
    <property type="nucleotide sequence ID" value="NZ_JAHQCS010000125.1"/>
</dbReference>
<dbReference type="InterPro" id="IPR014243">
    <property type="entry name" value="RsfA-like"/>
</dbReference>
<comment type="caution">
    <text evidence="4">The sequence shown here is derived from an EMBL/GenBank/DDBJ whole genome shotgun (WGS) entry which is preliminary data.</text>
</comment>
<keyword evidence="1" id="KW-0175">Coiled coil</keyword>
<name>A0ABS6JHT2_9BACI</name>
<evidence type="ECO:0000313" key="4">
    <source>
        <dbReference type="EMBL" id="MBU9713196.1"/>
    </source>
</evidence>
<dbReference type="Pfam" id="PF13921">
    <property type="entry name" value="Myb_DNA-bind_6"/>
    <property type="match status" value="1"/>
</dbReference>
<evidence type="ECO:0000256" key="1">
    <source>
        <dbReference type="SAM" id="Coils"/>
    </source>
</evidence>
<dbReference type="PANTHER" id="PTHR41302:SF2">
    <property type="entry name" value="PRESPORE SPECIFIC TRANSCRIPTIONAL ACTIVATOR RSFA"/>
    <property type="match status" value="1"/>
</dbReference>
<organism evidence="4 5">
    <name type="scientific">Evansella tamaricis</name>
    <dbReference type="NCBI Taxonomy" id="2069301"/>
    <lineage>
        <taxon>Bacteria</taxon>
        <taxon>Bacillati</taxon>
        <taxon>Bacillota</taxon>
        <taxon>Bacilli</taxon>
        <taxon>Bacillales</taxon>
        <taxon>Bacillaceae</taxon>
        <taxon>Evansella</taxon>
    </lineage>
</organism>
<evidence type="ECO:0000313" key="5">
    <source>
        <dbReference type="Proteomes" id="UP000784880"/>
    </source>
</evidence>
<evidence type="ECO:0000256" key="2">
    <source>
        <dbReference type="SAM" id="MobiDB-lite"/>
    </source>
</evidence>
<proteinExistence type="predicted"/>